<gene>
    <name evidence="3" type="ORF">D4765_14000</name>
</gene>
<keyword evidence="1" id="KW-0732">Signal</keyword>
<feature type="chain" id="PRO_5038995111" description="DUF6993 domain-containing protein" evidence="1">
    <location>
        <begin position="33"/>
        <end position="159"/>
    </location>
</feature>
<reference evidence="3 4" key="1">
    <citation type="journal article" date="2019" name="Microorganisms">
        <title>Systematic Affiliation and Genome Analysis of Subtercola vilae DB165(T) with Particular Emphasis on Cold Adaptation of an Isolate from a High-Altitude Cold Volcano Lake.</title>
        <authorList>
            <person name="Villalobos A.S."/>
            <person name="Wiese J."/>
            <person name="Imhoff J.F."/>
            <person name="Dorador C."/>
            <person name="Keller A."/>
            <person name="Hentschel U."/>
        </authorList>
    </citation>
    <scope>NUCLEOTIDE SEQUENCE [LARGE SCALE GENOMIC DNA]</scope>
    <source>
        <strain evidence="3 4">DB165</strain>
    </source>
</reference>
<evidence type="ECO:0000256" key="1">
    <source>
        <dbReference type="SAM" id="SignalP"/>
    </source>
</evidence>
<accession>A0A4T2BVJ8</accession>
<name>A0A4T2BVJ8_9MICO</name>
<feature type="signal peptide" evidence="1">
    <location>
        <begin position="1"/>
        <end position="32"/>
    </location>
</feature>
<protein>
    <recommendedName>
        <fullName evidence="2">DUF6993 domain-containing protein</fullName>
    </recommendedName>
</protein>
<sequence>MRRLLRPVTIRRIAILLAVKTIGLAGCTSQPAAPTPVSAAAAQAPPTGSVEPGPVMGGSAAADQPLFDATNEATIQHNPAASGADFAAALAGAGFAASTLQYTADTTSAGLTAASTQFSAQLGAACLIGQYGAGATGYRSIVAATLNGLCLVGGAAIGG</sequence>
<feature type="domain" description="DUF6993" evidence="2">
    <location>
        <begin position="71"/>
        <end position="153"/>
    </location>
</feature>
<dbReference type="InterPro" id="IPR054262">
    <property type="entry name" value="DUF6993"/>
</dbReference>
<evidence type="ECO:0000259" key="2">
    <source>
        <dbReference type="Pfam" id="PF22504"/>
    </source>
</evidence>
<evidence type="ECO:0000313" key="4">
    <source>
        <dbReference type="Proteomes" id="UP000306192"/>
    </source>
</evidence>
<dbReference type="OrthoDB" id="5125712at2"/>
<dbReference type="Proteomes" id="UP000306192">
    <property type="component" value="Unassembled WGS sequence"/>
</dbReference>
<dbReference type="EMBL" id="QYRT01000031">
    <property type="protein sequence ID" value="TIH33816.1"/>
    <property type="molecule type" value="Genomic_DNA"/>
</dbReference>
<dbReference type="Pfam" id="PF22504">
    <property type="entry name" value="DUF6993"/>
    <property type="match status" value="1"/>
</dbReference>
<organism evidence="3 4">
    <name type="scientific">Subtercola vilae</name>
    <dbReference type="NCBI Taxonomy" id="2056433"/>
    <lineage>
        <taxon>Bacteria</taxon>
        <taxon>Bacillati</taxon>
        <taxon>Actinomycetota</taxon>
        <taxon>Actinomycetes</taxon>
        <taxon>Micrococcales</taxon>
        <taxon>Microbacteriaceae</taxon>
        <taxon>Subtercola</taxon>
    </lineage>
</organism>
<evidence type="ECO:0000313" key="3">
    <source>
        <dbReference type="EMBL" id="TIH33816.1"/>
    </source>
</evidence>
<dbReference type="AlphaFoldDB" id="A0A4T2BVJ8"/>
<proteinExistence type="predicted"/>
<keyword evidence="4" id="KW-1185">Reference proteome</keyword>
<comment type="caution">
    <text evidence="3">The sequence shown here is derived from an EMBL/GenBank/DDBJ whole genome shotgun (WGS) entry which is preliminary data.</text>
</comment>